<evidence type="ECO:0000313" key="2">
    <source>
        <dbReference type="EMBL" id="PKH40744.1"/>
    </source>
</evidence>
<gene>
    <name evidence="2" type="ORF">CXG46_12225</name>
</gene>
<accession>A0ABX4QWH3</accession>
<keyword evidence="2" id="KW-0808">Transferase</keyword>
<dbReference type="InterPro" id="IPR029063">
    <property type="entry name" value="SAM-dependent_MTases_sf"/>
</dbReference>
<comment type="caution">
    <text evidence="2">The sequence shown here is derived from an EMBL/GenBank/DDBJ whole genome shotgun (WGS) entry which is preliminary data.</text>
</comment>
<dbReference type="GO" id="GO:0008168">
    <property type="term" value="F:methyltransferase activity"/>
    <property type="evidence" value="ECO:0007669"/>
    <property type="project" value="UniProtKB-KW"/>
</dbReference>
<dbReference type="Proteomes" id="UP000233565">
    <property type="component" value="Unassembled WGS sequence"/>
</dbReference>
<evidence type="ECO:0000313" key="3">
    <source>
        <dbReference type="Proteomes" id="UP000233565"/>
    </source>
</evidence>
<proteinExistence type="predicted"/>
<dbReference type="GO" id="GO:0032259">
    <property type="term" value="P:methylation"/>
    <property type="evidence" value="ECO:0007669"/>
    <property type="project" value="UniProtKB-KW"/>
</dbReference>
<dbReference type="Gene3D" id="3.40.50.150">
    <property type="entry name" value="Vaccinia Virus protein VP39"/>
    <property type="match status" value="1"/>
</dbReference>
<dbReference type="SUPFAM" id="SSF53335">
    <property type="entry name" value="S-adenosyl-L-methionine-dependent methyltransferases"/>
    <property type="match status" value="1"/>
</dbReference>
<keyword evidence="2" id="KW-0489">Methyltransferase</keyword>
<keyword evidence="3" id="KW-1185">Reference proteome</keyword>
<evidence type="ECO:0000259" key="1">
    <source>
        <dbReference type="Pfam" id="PF13649"/>
    </source>
</evidence>
<name>A0ABX4QWH3_9ACTN</name>
<sequence>MAAHPVRPGLADHGGGAMSDQSFSEVFASALHGSPTVVVGLAEQPLALPTDLWTRPADVVDRAMVGLCVGPTIDIGCGPGRMTEALGTAGHIALGIDVVDAAVALTRRRGGSAVRRDVFDRVPGEGRWHTALLADGNIGIGGDPVALLRRVRRLLAPGGRVVVEVAPPGTGAVRAWAVLESAESRSRPFRWATLGVDDLAATAAAAGFSSPAVHRLGDRFAAVLGEGSW</sequence>
<protein>
    <submittedName>
        <fullName evidence="2">Methyltransferase domain-containing protein</fullName>
    </submittedName>
</protein>
<feature type="domain" description="Methyltransferase" evidence="1">
    <location>
        <begin position="73"/>
        <end position="159"/>
    </location>
</feature>
<dbReference type="EMBL" id="PJBV01000017">
    <property type="protein sequence ID" value="PKH40744.1"/>
    <property type="molecule type" value="Genomic_DNA"/>
</dbReference>
<organism evidence="2 3">
    <name type="scientific">Nocardioides alpinus</name>
    <dbReference type="NCBI Taxonomy" id="748909"/>
    <lineage>
        <taxon>Bacteria</taxon>
        <taxon>Bacillati</taxon>
        <taxon>Actinomycetota</taxon>
        <taxon>Actinomycetes</taxon>
        <taxon>Propionibacteriales</taxon>
        <taxon>Nocardioidaceae</taxon>
        <taxon>Nocardioides</taxon>
    </lineage>
</organism>
<dbReference type="Pfam" id="PF13649">
    <property type="entry name" value="Methyltransf_25"/>
    <property type="match status" value="1"/>
</dbReference>
<dbReference type="InterPro" id="IPR041698">
    <property type="entry name" value="Methyltransf_25"/>
</dbReference>
<reference evidence="2 3" key="1">
    <citation type="submission" date="2017-12" db="EMBL/GenBank/DDBJ databases">
        <title>Pharmacopeia of the Arctic Ocean.</title>
        <authorList>
            <person name="Collins E."/>
            <person name="Ducluzeau A.-L."/>
        </authorList>
    </citation>
    <scope>NUCLEOTIDE SEQUENCE [LARGE SCALE GENOMIC DNA]</scope>
    <source>
        <strain evidence="2 3">DSM 23325</strain>
    </source>
</reference>